<evidence type="ECO:0000313" key="1">
    <source>
        <dbReference type="EMBL" id="KAF2018294.1"/>
    </source>
</evidence>
<reference evidence="1" key="1">
    <citation type="journal article" date="2020" name="Stud. Mycol.">
        <title>101 Dothideomycetes genomes: a test case for predicting lifestyles and emergence of pathogens.</title>
        <authorList>
            <person name="Haridas S."/>
            <person name="Albert R."/>
            <person name="Binder M."/>
            <person name="Bloem J."/>
            <person name="Labutti K."/>
            <person name="Salamov A."/>
            <person name="Andreopoulos B."/>
            <person name="Baker S."/>
            <person name="Barry K."/>
            <person name="Bills G."/>
            <person name="Bluhm B."/>
            <person name="Cannon C."/>
            <person name="Castanera R."/>
            <person name="Culley D."/>
            <person name="Daum C."/>
            <person name="Ezra D."/>
            <person name="Gonzalez J."/>
            <person name="Henrissat B."/>
            <person name="Kuo A."/>
            <person name="Liang C."/>
            <person name="Lipzen A."/>
            <person name="Lutzoni F."/>
            <person name="Magnuson J."/>
            <person name="Mondo S."/>
            <person name="Nolan M."/>
            <person name="Ohm R."/>
            <person name="Pangilinan J."/>
            <person name="Park H.-J."/>
            <person name="Ramirez L."/>
            <person name="Alfaro M."/>
            <person name="Sun H."/>
            <person name="Tritt A."/>
            <person name="Yoshinaga Y."/>
            <person name="Zwiers L.-H."/>
            <person name="Turgeon B."/>
            <person name="Goodwin S."/>
            <person name="Spatafora J."/>
            <person name="Crous P."/>
            <person name="Grigoriev I."/>
        </authorList>
    </citation>
    <scope>NUCLEOTIDE SEQUENCE</scope>
    <source>
        <strain evidence="1">CBS 175.79</strain>
    </source>
</reference>
<evidence type="ECO:0000313" key="2">
    <source>
        <dbReference type="Proteomes" id="UP000799778"/>
    </source>
</evidence>
<accession>A0A6A5Y161</accession>
<gene>
    <name evidence="1" type="ORF">BU24DRAFT_421275</name>
</gene>
<keyword evidence="2" id="KW-1185">Reference proteome</keyword>
<protein>
    <submittedName>
        <fullName evidence="1">Uncharacterized protein</fullName>
    </submittedName>
</protein>
<dbReference type="AlphaFoldDB" id="A0A6A5Y161"/>
<name>A0A6A5Y161_9PLEO</name>
<organism evidence="1 2">
    <name type="scientific">Aaosphaeria arxii CBS 175.79</name>
    <dbReference type="NCBI Taxonomy" id="1450172"/>
    <lineage>
        <taxon>Eukaryota</taxon>
        <taxon>Fungi</taxon>
        <taxon>Dikarya</taxon>
        <taxon>Ascomycota</taxon>
        <taxon>Pezizomycotina</taxon>
        <taxon>Dothideomycetes</taxon>
        <taxon>Pleosporomycetidae</taxon>
        <taxon>Pleosporales</taxon>
        <taxon>Pleosporales incertae sedis</taxon>
        <taxon>Aaosphaeria</taxon>
    </lineage>
</organism>
<dbReference type="RefSeq" id="XP_033386633.1">
    <property type="nucleotide sequence ID" value="XM_033527689.1"/>
</dbReference>
<sequence>MSLIRHLKRLVYGLSEYALSPGSSEEHHHYTPDYDDVRAARTILQSLKLPTELVLDILDRARYWPCAHFVTRNRKSVKSGMNIVSEICFEGPVFPPSVLESFQGEKVKLKEISWYIMSKDQGWTSEGTEGTFQTHSWTDVSILRPLGDSRDPCLSAVELARTFGEVTELMDILSPRGWTMVPHQTDDGLSHTWRLQGNRVAGQNPESYHITWSQDENRVIADDGAGNGKGFIDLIQEGDRVVVWARCQYPGWCCEVHELEMALFYGF</sequence>
<dbReference type="Proteomes" id="UP000799778">
    <property type="component" value="Unassembled WGS sequence"/>
</dbReference>
<dbReference type="OrthoDB" id="66095at2759"/>
<proteinExistence type="predicted"/>
<dbReference type="EMBL" id="ML978068">
    <property type="protein sequence ID" value="KAF2018294.1"/>
    <property type="molecule type" value="Genomic_DNA"/>
</dbReference>
<dbReference type="GeneID" id="54285086"/>